<dbReference type="InterPro" id="IPR001810">
    <property type="entry name" value="F-box_dom"/>
</dbReference>
<name>A0A2K3L218_TRIPR</name>
<gene>
    <name evidence="2" type="ORF">L195_g028466</name>
</gene>
<dbReference type="SUPFAM" id="SSF81383">
    <property type="entry name" value="F-box domain"/>
    <property type="match status" value="1"/>
</dbReference>
<accession>A0A2K3L218</accession>
<dbReference type="PANTHER" id="PTHR31672">
    <property type="entry name" value="BNACNNG10540D PROTEIN"/>
    <property type="match status" value="1"/>
</dbReference>
<dbReference type="PROSITE" id="PS50181">
    <property type="entry name" value="FBOX"/>
    <property type="match status" value="1"/>
</dbReference>
<feature type="domain" description="F-box" evidence="1">
    <location>
        <begin position="27"/>
        <end position="73"/>
    </location>
</feature>
<dbReference type="Gene3D" id="1.20.1280.50">
    <property type="match status" value="1"/>
</dbReference>
<proteinExistence type="predicted"/>
<dbReference type="CDD" id="cd22157">
    <property type="entry name" value="F-box_AtFBW1-like"/>
    <property type="match status" value="1"/>
</dbReference>
<dbReference type="PANTHER" id="PTHR31672:SF13">
    <property type="entry name" value="F-BOX PROTEIN CPR30-LIKE"/>
    <property type="match status" value="1"/>
</dbReference>
<dbReference type="AlphaFoldDB" id="A0A2K3L218"/>
<dbReference type="InterPro" id="IPR036047">
    <property type="entry name" value="F-box-like_dom_sf"/>
</dbReference>
<sequence length="401" mass="46008">MAPGSKIDDSEITATNNLFSDVVTLTSPPLPTLPVDVILEILCRLPAKLLLQLRSVCKWWNFLISDSKFIKKHLRMSTTRRRLHFLRYLSRPQNKYILTSYPLDSVFTNLNTDLTEFEYSPNNFKGDYPRTTFEHFIGSCNGILCFADHYKGLVILWNPSIRKFKDLPLFTKPDVCIDFHMTFGFGYDSSTDQYKVVVVLDYLVPVSTTSWVLETEVKVHILGTNIWRSIPTYPFGGVPVPSALSGKYVSGTMNWLVSKDPLGWGKPCYILSFDLVNESYQMILPHIDGEDMCDLWSIGVLRDCLCVTSGNDVWIMEEYGNKESWTKLFTVPYMRVRDNSHVLITPIYMFDDDQVILKFNSDNDLDLALYDSKSDTLKLTDFHPIDYQTIPEVCIESLISP</sequence>
<evidence type="ECO:0000259" key="1">
    <source>
        <dbReference type="PROSITE" id="PS50181"/>
    </source>
</evidence>
<protein>
    <submittedName>
        <fullName evidence="2">F-box/kelch-repeat protein</fullName>
    </submittedName>
</protein>
<organism evidence="2 3">
    <name type="scientific">Trifolium pratense</name>
    <name type="common">Red clover</name>
    <dbReference type="NCBI Taxonomy" id="57577"/>
    <lineage>
        <taxon>Eukaryota</taxon>
        <taxon>Viridiplantae</taxon>
        <taxon>Streptophyta</taxon>
        <taxon>Embryophyta</taxon>
        <taxon>Tracheophyta</taxon>
        <taxon>Spermatophyta</taxon>
        <taxon>Magnoliopsida</taxon>
        <taxon>eudicotyledons</taxon>
        <taxon>Gunneridae</taxon>
        <taxon>Pentapetalae</taxon>
        <taxon>rosids</taxon>
        <taxon>fabids</taxon>
        <taxon>Fabales</taxon>
        <taxon>Fabaceae</taxon>
        <taxon>Papilionoideae</taxon>
        <taxon>50 kb inversion clade</taxon>
        <taxon>NPAAA clade</taxon>
        <taxon>Hologalegina</taxon>
        <taxon>IRL clade</taxon>
        <taxon>Trifolieae</taxon>
        <taxon>Trifolium</taxon>
    </lineage>
</organism>
<dbReference type="InterPro" id="IPR006527">
    <property type="entry name" value="F-box-assoc_dom_typ1"/>
</dbReference>
<dbReference type="EMBL" id="ASHM01024820">
    <property type="protein sequence ID" value="PNX72573.1"/>
    <property type="molecule type" value="Genomic_DNA"/>
</dbReference>
<dbReference type="Proteomes" id="UP000236291">
    <property type="component" value="Unassembled WGS sequence"/>
</dbReference>
<evidence type="ECO:0000313" key="3">
    <source>
        <dbReference type="Proteomes" id="UP000236291"/>
    </source>
</evidence>
<dbReference type="STRING" id="57577.A0A2K3L218"/>
<dbReference type="Pfam" id="PF12937">
    <property type="entry name" value="F-box-like"/>
    <property type="match status" value="1"/>
</dbReference>
<dbReference type="NCBIfam" id="TIGR01640">
    <property type="entry name" value="F_box_assoc_1"/>
    <property type="match status" value="1"/>
</dbReference>
<dbReference type="SMART" id="SM00256">
    <property type="entry name" value="FBOX"/>
    <property type="match status" value="1"/>
</dbReference>
<dbReference type="InterPro" id="IPR050796">
    <property type="entry name" value="SCF_F-box_component"/>
</dbReference>
<reference evidence="2 3" key="2">
    <citation type="journal article" date="2017" name="Front. Plant Sci.">
        <title>Gene Classification and Mining of Molecular Markers Useful in Red Clover (Trifolium pratense) Breeding.</title>
        <authorList>
            <person name="Istvanek J."/>
            <person name="Dluhosova J."/>
            <person name="Dluhos P."/>
            <person name="Patkova L."/>
            <person name="Nedelnik J."/>
            <person name="Repkova J."/>
        </authorList>
    </citation>
    <scope>NUCLEOTIDE SEQUENCE [LARGE SCALE GENOMIC DNA]</scope>
    <source>
        <strain evidence="3">cv. Tatra</strain>
        <tissue evidence="2">Young leaves</tissue>
    </source>
</reference>
<dbReference type="Pfam" id="PF07734">
    <property type="entry name" value="FBA_1"/>
    <property type="match status" value="1"/>
</dbReference>
<comment type="caution">
    <text evidence="2">The sequence shown here is derived from an EMBL/GenBank/DDBJ whole genome shotgun (WGS) entry which is preliminary data.</text>
</comment>
<reference evidence="2 3" key="1">
    <citation type="journal article" date="2014" name="Am. J. Bot.">
        <title>Genome assembly and annotation for red clover (Trifolium pratense; Fabaceae).</title>
        <authorList>
            <person name="Istvanek J."/>
            <person name="Jaros M."/>
            <person name="Krenek A."/>
            <person name="Repkova J."/>
        </authorList>
    </citation>
    <scope>NUCLEOTIDE SEQUENCE [LARGE SCALE GENOMIC DNA]</scope>
    <source>
        <strain evidence="3">cv. Tatra</strain>
        <tissue evidence="2">Young leaves</tissue>
    </source>
</reference>
<evidence type="ECO:0000313" key="2">
    <source>
        <dbReference type="EMBL" id="PNX72573.1"/>
    </source>
</evidence>
<dbReference type="InterPro" id="IPR017451">
    <property type="entry name" value="F-box-assoc_interact_dom"/>
</dbReference>
<dbReference type="ExpressionAtlas" id="A0A2K3L218">
    <property type="expression patterns" value="baseline"/>
</dbReference>